<dbReference type="GO" id="GO:0003964">
    <property type="term" value="F:RNA-directed DNA polymerase activity"/>
    <property type="evidence" value="ECO:0007669"/>
    <property type="project" value="UniProtKB-KW"/>
</dbReference>
<gene>
    <name evidence="2" type="ORF">Tco_1028427</name>
</gene>
<dbReference type="PANTHER" id="PTHR33223">
    <property type="entry name" value="CCHC-TYPE DOMAIN-CONTAINING PROTEIN"/>
    <property type="match status" value="1"/>
</dbReference>
<accession>A0ABQ5G0L5</accession>
<dbReference type="Pfam" id="PF03732">
    <property type="entry name" value="Retrotrans_gag"/>
    <property type="match status" value="1"/>
</dbReference>
<comment type="caution">
    <text evidence="2">The sequence shown here is derived from an EMBL/GenBank/DDBJ whole genome shotgun (WGS) entry which is preliminary data.</text>
</comment>
<keyword evidence="2" id="KW-0695">RNA-directed DNA polymerase</keyword>
<protein>
    <submittedName>
        <fullName evidence="2">Reverse transcriptase domain-containing protein</fullName>
    </submittedName>
</protein>
<sequence length="340" mass="39529">MARSSTKELFTPFKEPEREFRSSRKHFKTVSLHELRSPGFDLFFDQEDYSEEEVAKTMAETIEQYMSKTRADHGSGVARPKIKDKDHFELKGQFLKELRENTFSGSNHEDANEHIEKVLKIIDLFHVPNITQDQLMLRVFYIFLTRLASRWLRNKLTGSIKTWEELKTKFLNKYCSPARTAKKMEEINNFQQEPDEPLSQAWERFKELLMKCPQHYLTEMQEVILFYNGLEVPTRQILDSRGAIPTKTAAHAKVAIQEMTEYSQKWHNGPSRTRSTRTSGGLAAIQAQLNNLGREIKKVNEKVYAAQVGCEQCKGPHYTKDCPLKEEGTTLEEAYYTQFG</sequence>
<dbReference type="PANTHER" id="PTHR33223:SF11">
    <property type="entry name" value="ELEMENT PROTEIN, PUTATIVE-RELATED"/>
    <property type="match status" value="1"/>
</dbReference>
<keyword evidence="2" id="KW-0548">Nucleotidyltransferase</keyword>
<dbReference type="Proteomes" id="UP001151760">
    <property type="component" value="Unassembled WGS sequence"/>
</dbReference>
<keyword evidence="2" id="KW-0808">Transferase</keyword>
<proteinExistence type="predicted"/>
<keyword evidence="3" id="KW-1185">Reference proteome</keyword>
<dbReference type="InterPro" id="IPR005162">
    <property type="entry name" value="Retrotrans_gag_dom"/>
</dbReference>
<evidence type="ECO:0000313" key="3">
    <source>
        <dbReference type="Proteomes" id="UP001151760"/>
    </source>
</evidence>
<feature type="domain" description="Retrotransposon gag" evidence="1">
    <location>
        <begin position="139"/>
        <end position="231"/>
    </location>
</feature>
<evidence type="ECO:0000313" key="2">
    <source>
        <dbReference type="EMBL" id="GJT69141.1"/>
    </source>
</evidence>
<evidence type="ECO:0000259" key="1">
    <source>
        <dbReference type="Pfam" id="PF03732"/>
    </source>
</evidence>
<name>A0ABQ5G0L5_9ASTR</name>
<reference evidence="2" key="1">
    <citation type="journal article" date="2022" name="Int. J. Mol. Sci.">
        <title>Draft Genome of Tanacetum Coccineum: Genomic Comparison of Closely Related Tanacetum-Family Plants.</title>
        <authorList>
            <person name="Yamashiro T."/>
            <person name="Shiraishi A."/>
            <person name="Nakayama K."/>
            <person name="Satake H."/>
        </authorList>
    </citation>
    <scope>NUCLEOTIDE SEQUENCE</scope>
</reference>
<reference evidence="2" key="2">
    <citation type="submission" date="2022-01" db="EMBL/GenBank/DDBJ databases">
        <authorList>
            <person name="Yamashiro T."/>
            <person name="Shiraishi A."/>
            <person name="Satake H."/>
            <person name="Nakayama K."/>
        </authorList>
    </citation>
    <scope>NUCLEOTIDE SEQUENCE</scope>
</reference>
<dbReference type="EMBL" id="BQNB010017961">
    <property type="protein sequence ID" value="GJT69141.1"/>
    <property type="molecule type" value="Genomic_DNA"/>
</dbReference>
<organism evidence="2 3">
    <name type="scientific">Tanacetum coccineum</name>
    <dbReference type="NCBI Taxonomy" id="301880"/>
    <lineage>
        <taxon>Eukaryota</taxon>
        <taxon>Viridiplantae</taxon>
        <taxon>Streptophyta</taxon>
        <taxon>Embryophyta</taxon>
        <taxon>Tracheophyta</taxon>
        <taxon>Spermatophyta</taxon>
        <taxon>Magnoliopsida</taxon>
        <taxon>eudicotyledons</taxon>
        <taxon>Gunneridae</taxon>
        <taxon>Pentapetalae</taxon>
        <taxon>asterids</taxon>
        <taxon>campanulids</taxon>
        <taxon>Asterales</taxon>
        <taxon>Asteraceae</taxon>
        <taxon>Asteroideae</taxon>
        <taxon>Anthemideae</taxon>
        <taxon>Anthemidinae</taxon>
        <taxon>Tanacetum</taxon>
    </lineage>
</organism>